<evidence type="ECO:0000313" key="2">
    <source>
        <dbReference type="EMBL" id="MBK3461505.1"/>
    </source>
</evidence>
<sequence>MKGQKGFVWLHKWPLAGLFHTIARWQLLHQERHLLATLNDDALKDIGLNRADVEQQAHRHLWGDPLRK</sequence>
<protein>
    <submittedName>
        <fullName evidence="4">DUF1127 domain-containing protein</fullName>
    </submittedName>
</protein>
<feature type="domain" description="YjiS-like" evidence="1">
    <location>
        <begin position="18"/>
        <end position="54"/>
    </location>
</feature>
<evidence type="ECO:0000313" key="6">
    <source>
        <dbReference type="Proteomes" id="UP000432048"/>
    </source>
</evidence>
<organism evidence="4 5">
    <name type="scientific">Pseudomonas haemolytica</name>
    <dbReference type="NCBI Taxonomy" id="2600065"/>
    <lineage>
        <taxon>Bacteria</taxon>
        <taxon>Pseudomonadati</taxon>
        <taxon>Pseudomonadota</taxon>
        <taxon>Gammaproteobacteria</taxon>
        <taxon>Pseudomonadales</taxon>
        <taxon>Pseudomonadaceae</taxon>
        <taxon>Pseudomonas</taxon>
    </lineage>
</organism>
<evidence type="ECO:0000313" key="7">
    <source>
        <dbReference type="Proteomes" id="UP000620382"/>
    </source>
</evidence>
<keyword evidence="7" id="KW-1185">Reference proteome</keyword>
<name>A0A5P1D9U2_9PSED</name>
<dbReference type="Proteomes" id="UP000408764">
    <property type="component" value="Unassembled WGS sequence"/>
</dbReference>
<dbReference type="Pfam" id="PF06568">
    <property type="entry name" value="YjiS-like"/>
    <property type="match status" value="1"/>
</dbReference>
<evidence type="ECO:0000259" key="1">
    <source>
        <dbReference type="Pfam" id="PF06568"/>
    </source>
</evidence>
<evidence type="ECO:0000313" key="4">
    <source>
        <dbReference type="EMBL" id="MRJ36409.1"/>
    </source>
</evidence>
<dbReference type="Proteomes" id="UP000432048">
    <property type="component" value="Unassembled WGS sequence"/>
</dbReference>
<dbReference type="InterPro" id="IPR009506">
    <property type="entry name" value="YjiS-like"/>
</dbReference>
<dbReference type="EMBL" id="VOIW01000001">
    <property type="protein sequence ID" value="MRJ36409.1"/>
    <property type="molecule type" value="Genomic_DNA"/>
</dbReference>
<proteinExistence type="predicted"/>
<comment type="caution">
    <text evidence="4">The sequence shown here is derived from an EMBL/GenBank/DDBJ whole genome shotgun (WGS) entry which is preliminary data.</text>
</comment>
<dbReference type="EMBL" id="VOIX01000002">
    <property type="protein sequence ID" value="MRJ19892.1"/>
    <property type="molecule type" value="Genomic_DNA"/>
</dbReference>
<dbReference type="OrthoDB" id="7306802at2"/>
<reference evidence="5 6" key="1">
    <citation type="submission" date="2019-08" db="EMBL/GenBank/DDBJ databases">
        <title>Pseudomonas haemolytica sp. nov. isolated from raw milk and skim milk concentrate.</title>
        <authorList>
            <person name="Hofmann K."/>
            <person name="Huptas C."/>
            <person name="Doll E."/>
            <person name="Scherer S."/>
            <person name="Wenning M."/>
        </authorList>
    </citation>
    <scope>NUCLEOTIDE SEQUENCE [LARGE SCALE GENOMIC DNA]</scope>
    <source>
        <strain evidence="4 5">DSM 108987</strain>
        <strain evidence="3 6">DSM 108988</strain>
    </source>
</reference>
<accession>A0A5P1D9U2</accession>
<dbReference type="Proteomes" id="UP000620382">
    <property type="component" value="Unassembled WGS sequence"/>
</dbReference>
<dbReference type="EMBL" id="JAENSR010000006">
    <property type="protein sequence ID" value="MBK3461505.1"/>
    <property type="molecule type" value="Genomic_DNA"/>
</dbReference>
<evidence type="ECO:0000313" key="3">
    <source>
        <dbReference type="EMBL" id="MRJ19892.1"/>
    </source>
</evidence>
<dbReference type="RefSeq" id="WP_034118858.1">
    <property type="nucleotide sequence ID" value="NZ_JAEKCT010000012.1"/>
</dbReference>
<evidence type="ECO:0000313" key="5">
    <source>
        <dbReference type="Proteomes" id="UP000408764"/>
    </source>
</evidence>
<gene>
    <name evidence="4" type="ORF">FRT59_05360</name>
    <name evidence="3" type="ORF">FRT60_05950</name>
    <name evidence="2" type="ORF">JJD71_20770</name>
</gene>
<dbReference type="AlphaFoldDB" id="A0A5P1D9U2"/>
<reference evidence="2 7" key="2">
    <citation type="submission" date="2021-01" db="EMBL/GenBank/DDBJ databases">
        <title>Antibiotic resistance and phylogeny of Pseudomonas spp. isolated over three decades from chicken meat in the Norwegian food chain.</title>
        <authorList>
            <person name="Moen B."/>
        </authorList>
    </citation>
    <scope>NUCLEOTIDE SEQUENCE [LARGE SCALE GENOMIC DNA]</scope>
    <source>
        <strain evidence="2 7">MF6766</strain>
    </source>
</reference>